<name>A0A255HBQ1_9ACTN</name>
<proteinExistence type="predicted"/>
<dbReference type="CDD" id="cd07812">
    <property type="entry name" value="SRPBCC"/>
    <property type="match status" value="1"/>
</dbReference>
<feature type="domain" description="NAD-dependent epimerase/dehydratase" evidence="1">
    <location>
        <begin position="153"/>
        <end position="281"/>
    </location>
</feature>
<comment type="caution">
    <text evidence="2">The sequence shown here is derived from an EMBL/GenBank/DDBJ whole genome shotgun (WGS) entry which is preliminary data.</text>
</comment>
<dbReference type="Gene3D" id="3.30.530.20">
    <property type="match status" value="1"/>
</dbReference>
<dbReference type="OrthoDB" id="3733061at2"/>
<dbReference type="InterPro" id="IPR023393">
    <property type="entry name" value="START-like_dom_sf"/>
</dbReference>
<dbReference type="Pfam" id="PF01370">
    <property type="entry name" value="Epimerase"/>
    <property type="match status" value="1"/>
</dbReference>
<dbReference type="AlphaFoldDB" id="A0A255HBQ1"/>
<dbReference type="RefSeq" id="WP_094362204.1">
    <property type="nucleotide sequence ID" value="NZ_NMVQ01000001.1"/>
</dbReference>
<dbReference type="EMBL" id="NMVQ01000001">
    <property type="protein sequence ID" value="OYO24997.1"/>
    <property type="molecule type" value="Genomic_DNA"/>
</dbReference>
<dbReference type="Proteomes" id="UP000216311">
    <property type="component" value="Unassembled WGS sequence"/>
</dbReference>
<gene>
    <name evidence="2" type="ORF">CGZ93_00560</name>
</gene>
<keyword evidence="3" id="KW-1185">Reference proteome</keyword>
<evidence type="ECO:0000259" key="1">
    <source>
        <dbReference type="Pfam" id="PF01370"/>
    </source>
</evidence>
<dbReference type="InterPro" id="IPR001509">
    <property type="entry name" value="Epimerase_deHydtase"/>
</dbReference>
<protein>
    <recommendedName>
        <fullName evidence="1">NAD-dependent epimerase/dehydratase domain-containing protein</fullName>
    </recommendedName>
</protein>
<dbReference type="InterPro" id="IPR019587">
    <property type="entry name" value="Polyketide_cyclase/dehydratase"/>
</dbReference>
<evidence type="ECO:0000313" key="3">
    <source>
        <dbReference type="Proteomes" id="UP000216311"/>
    </source>
</evidence>
<evidence type="ECO:0000313" key="2">
    <source>
        <dbReference type="EMBL" id="OYO24997.1"/>
    </source>
</evidence>
<dbReference type="SUPFAM" id="SSF51735">
    <property type="entry name" value="NAD(P)-binding Rossmann-fold domains"/>
    <property type="match status" value="1"/>
</dbReference>
<accession>A0A255HBQ1</accession>
<dbReference type="SUPFAM" id="SSF55961">
    <property type="entry name" value="Bet v1-like"/>
    <property type="match status" value="1"/>
</dbReference>
<dbReference type="PANTHER" id="PTHR11092">
    <property type="entry name" value="SUGAR NUCLEOTIDE EPIMERASE RELATED"/>
    <property type="match status" value="1"/>
</dbReference>
<dbReference type="Gene3D" id="3.40.50.720">
    <property type="entry name" value="NAD(P)-binding Rossmann-like Domain"/>
    <property type="match status" value="1"/>
</dbReference>
<organism evidence="2 3">
    <name type="scientific">Enemella dayhoffiae</name>
    <dbReference type="NCBI Taxonomy" id="2016507"/>
    <lineage>
        <taxon>Bacteria</taxon>
        <taxon>Bacillati</taxon>
        <taxon>Actinomycetota</taxon>
        <taxon>Actinomycetes</taxon>
        <taxon>Propionibacteriales</taxon>
        <taxon>Propionibacteriaceae</taxon>
        <taxon>Enemella</taxon>
    </lineage>
</organism>
<dbReference type="InterPro" id="IPR036291">
    <property type="entry name" value="NAD(P)-bd_dom_sf"/>
</dbReference>
<dbReference type="Pfam" id="PF10604">
    <property type="entry name" value="Polyketide_cyc2"/>
    <property type="match status" value="1"/>
</dbReference>
<reference evidence="2 3" key="1">
    <citation type="submission" date="2017-07" db="EMBL/GenBank/DDBJ databases">
        <title>Draft whole genome sequences of clinical Proprionibacteriaceae strains.</title>
        <authorList>
            <person name="Bernier A.-M."/>
            <person name="Bernard K."/>
            <person name="Domingo M.-C."/>
        </authorList>
    </citation>
    <scope>NUCLEOTIDE SEQUENCE [LARGE SCALE GENOMIC DNA]</scope>
    <source>
        <strain evidence="2 3">NML 130396</strain>
    </source>
</reference>
<dbReference type="PANTHER" id="PTHR11092:SF0">
    <property type="entry name" value="EPIMERASE FAMILY PROTEIN SDR39U1"/>
    <property type="match status" value="1"/>
</dbReference>
<sequence length="455" mass="49216">MWSRTEQVELALPIESVWEVLSDPTRLPQWHHFFESVEVTGGSSPVEGRGRYRPRGWAGTLHERTSGRFRWSASYHRLVLRQPQPAGGVHEFEWSLLATETGCRLTQRVRVKGPPSPMFARVAGRPSARSLPLDGVRLYRLAGGGLAPDALRVVMAGGTGFLGQHLAADLVCRGQEVVLLTRKPDPALPFEQVAWDARTVGEWAEVFRTGRPLAVVNLAGKLVDCPPTPDNVAALRDSRVAATRALVEATCTQAVRHWLQASTTAIWSDAGDRRLDESSPLPTGQAALPQMTGVAQPWERAAEGANTDHLVWLRTSIVLAQDCPAFDRLAGLARLGAGGTVGPGDQWFSWIHLADWLAIARSALGLGPVELPSGVVVAASPEPVTNAELMRLLRAELAPARFGVPTPSPLLRVGAVALRTDPALALTGRHVTSKVLTNFPYAFPRLGSALRDLLD</sequence>